<dbReference type="AlphaFoldDB" id="A0A0B2V6W0"/>
<name>A0A0B2V6W0_TOXCA</name>
<sequence>MAAYLQRFLYYAFNPWLNLAKIQTELGVYPAEVLGHFYMREMIVSITALMTAVKLYGSSDTESRGGHGIPSHANIRYFPICRILKDNYCGMISTKACSRVACCFFGFLTLDTNPANFVIPSLAAPEIEYHLRIGVAARRRHMLEHPGTQTQKAAQVLEDMKNITLQQTTPSSGPPQQQAFATQLPPGYEPMNL</sequence>
<evidence type="ECO:0000313" key="3">
    <source>
        <dbReference type="Proteomes" id="UP000031036"/>
    </source>
</evidence>
<gene>
    <name evidence="2" type="ORF">Tcan_05136</name>
</gene>
<feature type="compositionally biased region" description="Low complexity" evidence="1">
    <location>
        <begin position="166"/>
        <end position="178"/>
    </location>
</feature>
<dbReference type="EMBL" id="JPKZ01002451">
    <property type="protein sequence ID" value="KHN76720.1"/>
    <property type="molecule type" value="Genomic_DNA"/>
</dbReference>
<dbReference type="Proteomes" id="UP000031036">
    <property type="component" value="Unassembled WGS sequence"/>
</dbReference>
<evidence type="ECO:0000256" key="1">
    <source>
        <dbReference type="SAM" id="MobiDB-lite"/>
    </source>
</evidence>
<accession>A0A0B2V6W0</accession>
<organism evidence="2 3">
    <name type="scientific">Toxocara canis</name>
    <name type="common">Canine roundworm</name>
    <dbReference type="NCBI Taxonomy" id="6265"/>
    <lineage>
        <taxon>Eukaryota</taxon>
        <taxon>Metazoa</taxon>
        <taxon>Ecdysozoa</taxon>
        <taxon>Nematoda</taxon>
        <taxon>Chromadorea</taxon>
        <taxon>Rhabditida</taxon>
        <taxon>Spirurina</taxon>
        <taxon>Ascaridomorpha</taxon>
        <taxon>Ascaridoidea</taxon>
        <taxon>Toxocaridae</taxon>
        <taxon>Toxocara</taxon>
    </lineage>
</organism>
<feature type="region of interest" description="Disordered" evidence="1">
    <location>
        <begin position="166"/>
        <end position="193"/>
    </location>
</feature>
<evidence type="ECO:0000313" key="2">
    <source>
        <dbReference type="EMBL" id="KHN76720.1"/>
    </source>
</evidence>
<protein>
    <submittedName>
        <fullName evidence="2">Uncharacterized protein</fullName>
    </submittedName>
</protein>
<reference evidence="2 3" key="1">
    <citation type="submission" date="2014-11" db="EMBL/GenBank/DDBJ databases">
        <title>Genetic blueprint of the zoonotic pathogen Toxocara canis.</title>
        <authorList>
            <person name="Zhu X.-Q."/>
            <person name="Korhonen P.K."/>
            <person name="Cai H."/>
            <person name="Young N.D."/>
            <person name="Nejsum P."/>
            <person name="von Samson-Himmelstjerna G."/>
            <person name="Boag P.R."/>
            <person name="Tan P."/>
            <person name="Li Q."/>
            <person name="Min J."/>
            <person name="Yang Y."/>
            <person name="Wang X."/>
            <person name="Fang X."/>
            <person name="Hall R.S."/>
            <person name="Hofmann A."/>
            <person name="Sternberg P.W."/>
            <person name="Jex A.R."/>
            <person name="Gasser R.B."/>
        </authorList>
    </citation>
    <scope>NUCLEOTIDE SEQUENCE [LARGE SCALE GENOMIC DNA]</scope>
    <source>
        <strain evidence="2">PN_DK_2014</strain>
    </source>
</reference>
<keyword evidence="3" id="KW-1185">Reference proteome</keyword>
<comment type="caution">
    <text evidence="2">The sequence shown here is derived from an EMBL/GenBank/DDBJ whole genome shotgun (WGS) entry which is preliminary data.</text>
</comment>
<proteinExistence type="predicted"/>